<evidence type="ECO:0000313" key="3">
    <source>
        <dbReference type="Proteomes" id="UP000199352"/>
    </source>
</evidence>
<feature type="transmembrane region" description="Helical" evidence="1">
    <location>
        <begin position="42"/>
        <end position="60"/>
    </location>
</feature>
<gene>
    <name evidence="2" type="ORF">SAMN05216188_101971</name>
</gene>
<proteinExistence type="predicted"/>
<keyword evidence="1" id="KW-0812">Transmembrane</keyword>
<dbReference type="Proteomes" id="UP000199352">
    <property type="component" value="Unassembled WGS sequence"/>
</dbReference>
<keyword evidence="1" id="KW-1133">Transmembrane helix</keyword>
<keyword evidence="3" id="KW-1185">Reference proteome</keyword>
<dbReference type="STRING" id="402600.SAMN05216188_101971"/>
<organism evidence="2 3">
    <name type="scientific">Lentzea xinjiangensis</name>
    <dbReference type="NCBI Taxonomy" id="402600"/>
    <lineage>
        <taxon>Bacteria</taxon>
        <taxon>Bacillati</taxon>
        <taxon>Actinomycetota</taxon>
        <taxon>Actinomycetes</taxon>
        <taxon>Pseudonocardiales</taxon>
        <taxon>Pseudonocardiaceae</taxon>
        <taxon>Lentzea</taxon>
    </lineage>
</organism>
<accession>A0A1H9BX89</accession>
<dbReference type="OrthoDB" id="3343963at2"/>
<dbReference type="RefSeq" id="WP_143115964.1">
    <property type="nucleotide sequence ID" value="NZ_FOFR01000001.1"/>
</dbReference>
<evidence type="ECO:0000256" key="1">
    <source>
        <dbReference type="SAM" id="Phobius"/>
    </source>
</evidence>
<evidence type="ECO:0000313" key="2">
    <source>
        <dbReference type="EMBL" id="SEP93550.1"/>
    </source>
</evidence>
<reference evidence="3" key="1">
    <citation type="submission" date="2016-10" db="EMBL/GenBank/DDBJ databases">
        <authorList>
            <person name="Varghese N."/>
            <person name="Submissions S."/>
        </authorList>
    </citation>
    <scope>NUCLEOTIDE SEQUENCE [LARGE SCALE GENOMIC DNA]</scope>
    <source>
        <strain evidence="3">CGMCC 4.3525</strain>
    </source>
</reference>
<dbReference type="EMBL" id="FOFR01000001">
    <property type="protein sequence ID" value="SEP93550.1"/>
    <property type="molecule type" value="Genomic_DNA"/>
</dbReference>
<protein>
    <submittedName>
        <fullName evidence="2">Uncharacterized protein</fullName>
    </submittedName>
</protein>
<keyword evidence="1" id="KW-0472">Membrane</keyword>
<name>A0A1H9BX89_9PSEU</name>
<sequence length="254" mass="27424">MRSEEDGVRLLGSLRAVEVPASDGVSVAKAIRAGKRTRSLRVAAAGVVVLLVAGVLPLLLRPSAPPVAASTFDPLVRTIGLGPVPGLRQETLTTGRTSQSIWLRPVGSGDQAARVSVFAAGTMRPLPGEPAQEVNGRRAVWTGTYLAFEWEPGAWATVSVEGFPDDRERERQIARSLTFDEHVRVRVPYTVETSWQLHSVHDTGGDVELVFTNDVRLKLRGGVGFAQGPAPREELEALERSVRPADPPVTDPFR</sequence>
<dbReference type="AlphaFoldDB" id="A0A1H9BX89"/>